<keyword evidence="10" id="KW-1185">Reference proteome</keyword>
<reference evidence="9 10" key="1">
    <citation type="submission" date="2017-10" db="EMBL/GenBank/DDBJ databases">
        <title>The draft genome sequence of Lewinella nigricans NBRC 102662.</title>
        <authorList>
            <person name="Wang K."/>
        </authorList>
    </citation>
    <scope>NUCLEOTIDE SEQUENCE [LARGE SCALE GENOMIC DNA]</scope>
    <source>
        <strain evidence="9 10">NBRC 102662</strain>
    </source>
</reference>
<keyword evidence="2" id="KW-1003">Cell membrane</keyword>
<dbReference type="PANTHER" id="PTHR30619:SF1">
    <property type="entry name" value="RECOMBINATION PROTEIN 2"/>
    <property type="match status" value="1"/>
</dbReference>
<evidence type="ECO:0000256" key="1">
    <source>
        <dbReference type="ARBA" id="ARBA00004651"/>
    </source>
</evidence>
<organism evidence="9 10">
    <name type="scientific">Flavilitoribacter nigricans (strain ATCC 23147 / DSM 23189 / NBRC 102662 / NCIMB 1420 / SS-2)</name>
    <name type="common">Lewinella nigricans</name>
    <dbReference type="NCBI Taxonomy" id="1122177"/>
    <lineage>
        <taxon>Bacteria</taxon>
        <taxon>Pseudomonadati</taxon>
        <taxon>Bacteroidota</taxon>
        <taxon>Saprospiria</taxon>
        <taxon>Saprospirales</taxon>
        <taxon>Lewinellaceae</taxon>
        <taxon>Flavilitoribacter</taxon>
    </lineage>
</organism>
<name>A0A2D0NFB2_FLAN2</name>
<dbReference type="Pfam" id="PF13567">
    <property type="entry name" value="DUF4131"/>
    <property type="match status" value="1"/>
</dbReference>
<feature type="domain" description="DUF4131" evidence="8">
    <location>
        <begin position="26"/>
        <end position="194"/>
    </location>
</feature>
<gene>
    <name evidence="9" type="ORF">CRP01_08175</name>
</gene>
<evidence type="ECO:0000256" key="4">
    <source>
        <dbReference type="ARBA" id="ARBA00022989"/>
    </source>
</evidence>
<dbReference type="InterPro" id="IPR052159">
    <property type="entry name" value="Competence_DNA_uptake"/>
</dbReference>
<feature type="transmembrane region" description="Helical" evidence="6">
    <location>
        <begin position="511"/>
        <end position="527"/>
    </location>
</feature>
<accession>A0A2D0NFB2</accession>
<evidence type="ECO:0000259" key="8">
    <source>
        <dbReference type="Pfam" id="PF13567"/>
    </source>
</evidence>
<protein>
    <recommendedName>
        <fullName evidence="11">Competence protein ComEC</fullName>
    </recommendedName>
</protein>
<feature type="transmembrane region" description="Helical" evidence="6">
    <location>
        <begin position="7"/>
        <end position="24"/>
    </location>
</feature>
<dbReference type="InterPro" id="IPR025405">
    <property type="entry name" value="DUF4131"/>
</dbReference>
<dbReference type="InterPro" id="IPR004477">
    <property type="entry name" value="ComEC_N"/>
</dbReference>
<dbReference type="AlphaFoldDB" id="A0A2D0NFB2"/>
<evidence type="ECO:0000259" key="7">
    <source>
        <dbReference type="Pfam" id="PF03772"/>
    </source>
</evidence>
<feature type="transmembrane region" description="Helical" evidence="6">
    <location>
        <begin position="290"/>
        <end position="306"/>
    </location>
</feature>
<comment type="caution">
    <text evidence="9">The sequence shown here is derived from an EMBL/GenBank/DDBJ whole genome shotgun (WGS) entry which is preliminary data.</text>
</comment>
<evidence type="ECO:0000313" key="10">
    <source>
        <dbReference type="Proteomes" id="UP000223913"/>
    </source>
</evidence>
<dbReference type="EMBL" id="PDUD01000011">
    <property type="protein sequence ID" value="PHN07191.1"/>
    <property type="molecule type" value="Genomic_DNA"/>
</dbReference>
<evidence type="ECO:0008006" key="11">
    <source>
        <dbReference type="Google" id="ProtNLM"/>
    </source>
</evidence>
<dbReference type="PANTHER" id="PTHR30619">
    <property type="entry name" value="DNA INTERNALIZATION/COMPETENCE PROTEIN COMEC/REC2"/>
    <property type="match status" value="1"/>
</dbReference>
<keyword evidence="3 6" id="KW-0812">Transmembrane</keyword>
<feature type="transmembrane region" description="Helical" evidence="6">
    <location>
        <begin position="389"/>
        <end position="412"/>
    </location>
</feature>
<feature type="transmembrane region" description="Helical" evidence="6">
    <location>
        <begin position="257"/>
        <end position="278"/>
    </location>
</feature>
<feature type="transmembrane region" description="Helical" evidence="6">
    <location>
        <begin position="418"/>
        <end position="443"/>
    </location>
</feature>
<evidence type="ECO:0000313" key="9">
    <source>
        <dbReference type="EMBL" id="PHN07191.1"/>
    </source>
</evidence>
<dbReference type="Proteomes" id="UP000223913">
    <property type="component" value="Unassembled WGS sequence"/>
</dbReference>
<evidence type="ECO:0000256" key="2">
    <source>
        <dbReference type="ARBA" id="ARBA00022475"/>
    </source>
</evidence>
<sequence length="700" mass="79512">MNWPALPFVRLILPMGLGILLGTASFPVPGHILLIGLGSFLFLLFYLSRSRLTYRYRRWFGGLLFCSLTVFGFGLLRYHTPRYHPDHLMHLTDQASYWDFRVDQIRNVDKSIRALGTVLAAADSGRSVFPASGQVLLYLDPDSLARSLVPGDRLWFRAPVEQLSPAINPHAFDFAAYMAKKGVYHRAFASGKDWVRTEANTNGGQAHLYRLQQYCLGQLRKYIKGEAAVAIGAALIMGERELISEEVRKAYTDTGSIHVLAVSGLHVGIIYLGFGWLLTLVGLKGRSRRWPRAVLLIVAIWFYALFTGGSASVLRAASMFSLLIIGEALYRRHNIYNTLAASAFLLLCMQPYLLFDVGFQLSYLAVIGIVFFQGRIYRLWYIPNRVGDFFWKLASVSLAAQLTTLPISLFYFHQFPLYFWLSGWVVVPAALVILSLGLGLLLLHHFPWIPDLLGEVLEVVINTMNELIFAIQQLPLALLNGIWLGSGIILLLYVVILNLMRGLHDRRLRPVQAALLGMIVVGIWWNVRIWRAQTQQVITVYHLYGHTAIDIFEGRQVYCLSDLPADDPKLTMAAANNRAYYQARSVASIPIQDTTIQKQHFYYQDRYFRFGRFSGLIVEALPERLPPAPIEIDLLILRNNARLDLHELIRFFSPDLILLDASNYRQRVDRWLEESRQLGIPCRDIGRQGAWLSEIPAEEI</sequence>
<dbReference type="RefSeq" id="WP_099149525.1">
    <property type="nucleotide sequence ID" value="NZ_PDUD01000011.1"/>
</dbReference>
<feature type="transmembrane region" description="Helical" evidence="6">
    <location>
        <begin position="30"/>
        <end position="47"/>
    </location>
</feature>
<evidence type="ECO:0000256" key="6">
    <source>
        <dbReference type="SAM" id="Phobius"/>
    </source>
</evidence>
<feature type="transmembrane region" description="Helical" evidence="6">
    <location>
        <begin position="59"/>
        <end position="78"/>
    </location>
</feature>
<feature type="domain" description="ComEC/Rec2-related protein" evidence="7">
    <location>
        <begin position="235"/>
        <end position="500"/>
    </location>
</feature>
<dbReference type="NCBIfam" id="TIGR00360">
    <property type="entry name" value="ComEC_N-term"/>
    <property type="match status" value="1"/>
</dbReference>
<comment type="subcellular location">
    <subcellularLocation>
        <location evidence="1">Cell membrane</location>
        <topology evidence="1">Multi-pass membrane protein</topology>
    </subcellularLocation>
</comment>
<evidence type="ECO:0000256" key="3">
    <source>
        <dbReference type="ARBA" id="ARBA00022692"/>
    </source>
</evidence>
<proteinExistence type="predicted"/>
<dbReference type="GO" id="GO:0005886">
    <property type="term" value="C:plasma membrane"/>
    <property type="evidence" value="ECO:0007669"/>
    <property type="project" value="UniProtKB-SubCell"/>
</dbReference>
<keyword evidence="5 6" id="KW-0472">Membrane</keyword>
<dbReference type="Pfam" id="PF03772">
    <property type="entry name" value="Competence"/>
    <property type="match status" value="1"/>
</dbReference>
<feature type="transmembrane region" description="Helical" evidence="6">
    <location>
        <begin position="477"/>
        <end position="499"/>
    </location>
</feature>
<evidence type="ECO:0000256" key="5">
    <source>
        <dbReference type="ARBA" id="ARBA00023136"/>
    </source>
</evidence>
<keyword evidence="4 6" id="KW-1133">Transmembrane helix</keyword>
<feature type="transmembrane region" description="Helical" evidence="6">
    <location>
        <begin position="361"/>
        <end position="377"/>
    </location>
</feature>
<dbReference type="OrthoDB" id="9761531at2"/>